<dbReference type="AlphaFoldDB" id="A0A1C6RGF6"/>
<evidence type="ECO:0000313" key="2">
    <source>
        <dbReference type="EMBL" id="SCL16248.1"/>
    </source>
</evidence>
<dbReference type="InterPro" id="IPR050679">
    <property type="entry name" value="Bact_HTH_transcr_reg"/>
</dbReference>
<accession>A0A1C6RGF6</accession>
<dbReference type="EMBL" id="FMHU01000001">
    <property type="protein sequence ID" value="SCL16248.1"/>
    <property type="molecule type" value="Genomic_DNA"/>
</dbReference>
<dbReference type="STRING" id="47866.GA0074694_1555"/>
<feature type="domain" description="UbiC transcription regulator-associated" evidence="1">
    <location>
        <begin position="28"/>
        <end position="169"/>
    </location>
</feature>
<dbReference type="PANTHER" id="PTHR44846:SF17">
    <property type="entry name" value="GNTR-FAMILY TRANSCRIPTIONAL REGULATOR"/>
    <property type="match status" value="1"/>
</dbReference>
<protein>
    <submittedName>
        <fullName evidence="2">UTRA domain-containing protein</fullName>
    </submittedName>
</protein>
<dbReference type="RefSeq" id="WP_091454577.1">
    <property type="nucleotide sequence ID" value="NZ_FMHU01000001.1"/>
</dbReference>
<gene>
    <name evidence="2" type="ORF">GA0074694_1555</name>
</gene>
<dbReference type="InterPro" id="IPR011663">
    <property type="entry name" value="UTRA"/>
</dbReference>
<sequence length="177" mass="19057">MVDKGWLSVSVPYVTPGGSDSWKAEAATAGGVGSQRLVEVAEVVAPAEVAAALDIEPGGTVVLRRRLMLLDDRPVELTDSYYPLAIARGTALAEPRKIRGGAVTLLAELGYRPCHTVEDVYAREPTDAERKALALDDHRWVLGLTRLLTSGGGLPVELSVMTMVAEGRRLRYEMSID</sequence>
<dbReference type="GO" id="GO:0003677">
    <property type="term" value="F:DNA binding"/>
    <property type="evidence" value="ECO:0007669"/>
    <property type="project" value="InterPro"/>
</dbReference>
<dbReference type="Pfam" id="PF07702">
    <property type="entry name" value="UTRA"/>
    <property type="match status" value="1"/>
</dbReference>
<reference evidence="3" key="1">
    <citation type="submission" date="2016-06" db="EMBL/GenBank/DDBJ databases">
        <authorList>
            <person name="Varghese N."/>
        </authorList>
    </citation>
    <scope>NUCLEOTIDE SEQUENCE [LARGE SCALE GENOMIC DNA]</scope>
    <source>
        <strain evidence="3">DSM 46123</strain>
    </source>
</reference>
<dbReference type="GO" id="GO:0045892">
    <property type="term" value="P:negative regulation of DNA-templated transcription"/>
    <property type="evidence" value="ECO:0007669"/>
    <property type="project" value="TreeGrafter"/>
</dbReference>
<dbReference type="SMART" id="SM00866">
    <property type="entry name" value="UTRA"/>
    <property type="match status" value="1"/>
</dbReference>
<dbReference type="PANTHER" id="PTHR44846">
    <property type="entry name" value="MANNOSYL-D-GLYCERATE TRANSPORT/METABOLISM SYSTEM REPRESSOR MNGR-RELATED"/>
    <property type="match status" value="1"/>
</dbReference>
<organism evidence="2 3">
    <name type="scientific">Micromonospora inyonensis</name>
    <dbReference type="NCBI Taxonomy" id="47866"/>
    <lineage>
        <taxon>Bacteria</taxon>
        <taxon>Bacillati</taxon>
        <taxon>Actinomycetota</taxon>
        <taxon>Actinomycetes</taxon>
        <taxon>Micromonosporales</taxon>
        <taxon>Micromonosporaceae</taxon>
        <taxon>Micromonospora</taxon>
    </lineage>
</organism>
<name>A0A1C6RGF6_9ACTN</name>
<evidence type="ECO:0000259" key="1">
    <source>
        <dbReference type="SMART" id="SM00866"/>
    </source>
</evidence>
<keyword evidence="3" id="KW-1185">Reference proteome</keyword>
<proteinExistence type="predicted"/>
<dbReference type="Gene3D" id="3.40.1410.10">
    <property type="entry name" value="Chorismate lyase-like"/>
    <property type="match status" value="1"/>
</dbReference>
<dbReference type="SUPFAM" id="SSF64288">
    <property type="entry name" value="Chorismate lyase-like"/>
    <property type="match status" value="1"/>
</dbReference>
<evidence type="ECO:0000313" key="3">
    <source>
        <dbReference type="Proteomes" id="UP000198906"/>
    </source>
</evidence>
<dbReference type="InterPro" id="IPR028978">
    <property type="entry name" value="Chorismate_lyase_/UTRA_dom_sf"/>
</dbReference>
<dbReference type="Proteomes" id="UP000198906">
    <property type="component" value="Unassembled WGS sequence"/>
</dbReference>